<dbReference type="PANTHER" id="PTHR44591">
    <property type="entry name" value="STRESS RESPONSE REGULATOR PROTEIN 1"/>
    <property type="match status" value="1"/>
</dbReference>
<evidence type="ECO:0000313" key="5">
    <source>
        <dbReference type="Proteomes" id="UP000076852"/>
    </source>
</evidence>
<evidence type="ECO:0000256" key="2">
    <source>
        <dbReference type="PROSITE-ProRule" id="PRU00169"/>
    </source>
</evidence>
<dbReference type="PROSITE" id="PS50110">
    <property type="entry name" value="RESPONSE_REGULATORY"/>
    <property type="match status" value="1"/>
</dbReference>
<evidence type="ECO:0000259" key="3">
    <source>
        <dbReference type="PROSITE" id="PS50110"/>
    </source>
</evidence>
<protein>
    <recommendedName>
        <fullName evidence="3">Response regulatory domain-containing protein</fullName>
    </recommendedName>
</protein>
<dbReference type="STRING" id="1804984.AYM40_09915"/>
<dbReference type="SMART" id="SM00448">
    <property type="entry name" value="REC"/>
    <property type="match status" value="1"/>
</dbReference>
<reference evidence="4 5" key="1">
    <citation type="journal article" date="2016" name="Gene">
        <title>PacBio SMRT assembly of a complex multi-replicon genome reveals chlorocatechol degradative operon in a region of genome plasticity.</title>
        <authorList>
            <person name="Ricker N."/>
            <person name="Shen S.Y."/>
            <person name="Goordial J."/>
            <person name="Jin S."/>
            <person name="Fulthorpe R.R."/>
        </authorList>
    </citation>
    <scope>NUCLEOTIDE SEQUENCE [LARGE SCALE GENOMIC DNA]</scope>
    <source>
        <strain evidence="4 5">OLGA172</strain>
    </source>
</reference>
<keyword evidence="1 2" id="KW-0597">Phosphoprotein</keyword>
<dbReference type="PANTHER" id="PTHR44591:SF3">
    <property type="entry name" value="RESPONSE REGULATORY DOMAIN-CONTAINING PROTEIN"/>
    <property type="match status" value="1"/>
</dbReference>
<dbReference type="EMBL" id="CP014578">
    <property type="protein sequence ID" value="ANB72649.1"/>
    <property type="molecule type" value="Genomic_DNA"/>
</dbReference>
<feature type="modified residue" description="4-aspartylphosphate" evidence="2">
    <location>
        <position position="58"/>
    </location>
</feature>
<dbReference type="AlphaFoldDB" id="A0A160FJU5"/>
<dbReference type="InterPro" id="IPR001789">
    <property type="entry name" value="Sig_transdc_resp-reg_receiver"/>
</dbReference>
<proteinExistence type="predicted"/>
<dbReference type="InterPro" id="IPR011006">
    <property type="entry name" value="CheY-like_superfamily"/>
</dbReference>
<dbReference type="Gene3D" id="3.40.50.2300">
    <property type="match status" value="1"/>
</dbReference>
<keyword evidence="5" id="KW-1185">Reference proteome</keyword>
<dbReference type="SUPFAM" id="SSF52172">
    <property type="entry name" value="CheY-like"/>
    <property type="match status" value="1"/>
</dbReference>
<organism evidence="4 5">
    <name type="scientific">Paraburkholderia phytofirmans OLGA172</name>
    <dbReference type="NCBI Taxonomy" id="1417228"/>
    <lineage>
        <taxon>Bacteria</taxon>
        <taxon>Pseudomonadati</taxon>
        <taxon>Pseudomonadota</taxon>
        <taxon>Betaproteobacteria</taxon>
        <taxon>Burkholderiales</taxon>
        <taxon>Burkholderiaceae</taxon>
        <taxon>Paraburkholderia</taxon>
    </lineage>
</organism>
<dbReference type="KEGG" id="buz:AYM40_09915"/>
<sequence length="147" mass="15802">MDQQEQRPLILLVDDDRLTAAAWTTVLRMNGFEVVWAPDGGSAWALARMGRPDLLLTDWDMPGIDGPELSRIFRKDPVLASVPIILASSLSLPPAGPPDLHNLFLQKPVDAIALLTAVSALAVVAVATDTSQADDARPDDELPGDQQ</sequence>
<dbReference type="Pfam" id="PF00072">
    <property type="entry name" value="Response_reg"/>
    <property type="match status" value="1"/>
</dbReference>
<gene>
    <name evidence="4" type="ORF">AYM40_09915</name>
</gene>
<evidence type="ECO:0000256" key="1">
    <source>
        <dbReference type="ARBA" id="ARBA00022553"/>
    </source>
</evidence>
<feature type="domain" description="Response regulatory" evidence="3">
    <location>
        <begin position="9"/>
        <end position="122"/>
    </location>
</feature>
<name>A0A160FJU5_9BURK</name>
<dbReference type="Proteomes" id="UP000076852">
    <property type="component" value="Chromosome 1"/>
</dbReference>
<accession>A0A160FJU5</accession>
<evidence type="ECO:0000313" key="4">
    <source>
        <dbReference type="EMBL" id="ANB72649.1"/>
    </source>
</evidence>
<dbReference type="InterPro" id="IPR050595">
    <property type="entry name" value="Bact_response_regulator"/>
</dbReference>
<dbReference type="GO" id="GO:0000160">
    <property type="term" value="P:phosphorelay signal transduction system"/>
    <property type="evidence" value="ECO:0007669"/>
    <property type="project" value="InterPro"/>
</dbReference>